<keyword evidence="5 6" id="KW-0067">ATP-binding</keyword>
<protein>
    <recommendedName>
        <fullName evidence="2">acetate--CoA ligase (ADP-forming)</fullName>
        <ecNumber evidence="2">6.2.1.13</ecNumber>
    </recommendedName>
</protein>
<evidence type="ECO:0000256" key="3">
    <source>
        <dbReference type="ARBA" id="ARBA00022598"/>
    </source>
</evidence>
<evidence type="ECO:0000256" key="6">
    <source>
        <dbReference type="PROSITE-ProRule" id="PRU00409"/>
    </source>
</evidence>
<dbReference type="STRING" id="1839936.SBU_001225"/>
<dbReference type="InterPro" id="IPR013815">
    <property type="entry name" value="ATP_grasp_subdomain_1"/>
</dbReference>
<organism evidence="8 9">
    <name type="scientific">Candidatus Syntropharchaeum butanivorans</name>
    <dbReference type="NCBI Taxonomy" id="1839936"/>
    <lineage>
        <taxon>Archaea</taxon>
        <taxon>Methanobacteriati</taxon>
        <taxon>Methanobacteriota</taxon>
        <taxon>Stenosarchaea group</taxon>
        <taxon>Methanomicrobia</taxon>
        <taxon>Methanosarcinales</taxon>
        <taxon>ANME-2 cluster</taxon>
        <taxon>Candidatus Syntropharchaeum</taxon>
    </lineage>
</organism>
<evidence type="ECO:0000313" key="9">
    <source>
        <dbReference type="Proteomes" id="UP000185779"/>
    </source>
</evidence>
<keyword evidence="3" id="KW-0436">Ligase</keyword>
<proteinExistence type="predicted"/>
<dbReference type="Gene3D" id="3.30.470.20">
    <property type="entry name" value="ATP-grasp fold, B domain"/>
    <property type="match status" value="1"/>
</dbReference>
<dbReference type="Gene3D" id="3.30.1490.20">
    <property type="entry name" value="ATP-grasp fold, A domain"/>
    <property type="match status" value="1"/>
</dbReference>
<evidence type="ECO:0000256" key="1">
    <source>
        <dbReference type="ARBA" id="ARBA00001619"/>
    </source>
</evidence>
<dbReference type="InterPro" id="IPR011761">
    <property type="entry name" value="ATP-grasp"/>
</dbReference>
<dbReference type="FunFam" id="3.30.1490.20:FF:000020">
    <property type="entry name" value="Protein lysine acetyltransferase"/>
    <property type="match status" value="1"/>
</dbReference>
<dbReference type="PANTHER" id="PTHR43334:SF1">
    <property type="entry name" value="3-HYDROXYPROPIONATE--COA LIGASE [ADP-FORMING]"/>
    <property type="match status" value="1"/>
</dbReference>
<dbReference type="Pfam" id="PF13549">
    <property type="entry name" value="ATP-grasp_5"/>
    <property type="match status" value="1"/>
</dbReference>
<dbReference type="PROSITE" id="PS50975">
    <property type="entry name" value="ATP_GRASP"/>
    <property type="match status" value="1"/>
</dbReference>
<evidence type="ECO:0000259" key="7">
    <source>
        <dbReference type="PROSITE" id="PS50975"/>
    </source>
</evidence>
<evidence type="ECO:0000256" key="5">
    <source>
        <dbReference type="ARBA" id="ARBA00022840"/>
    </source>
</evidence>
<evidence type="ECO:0000313" key="8">
    <source>
        <dbReference type="EMBL" id="OFV65816.1"/>
    </source>
</evidence>
<gene>
    <name evidence="8" type="ORF">SBU_001225</name>
</gene>
<comment type="catalytic activity">
    <reaction evidence="1">
        <text>acetate + ATP + CoA = acetyl-CoA + ADP + phosphate</text>
        <dbReference type="Rhea" id="RHEA:15081"/>
        <dbReference type="ChEBI" id="CHEBI:30089"/>
        <dbReference type="ChEBI" id="CHEBI:30616"/>
        <dbReference type="ChEBI" id="CHEBI:43474"/>
        <dbReference type="ChEBI" id="CHEBI:57287"/>
        <dbReference type="ChEBI" id="CHEBI:57288"/>
        <dbReference type="ChEBI" id="CHEBI:456216"/>
        <dbReference type="EC" id="6.2.1.13"/>
    </reaction>
</comment>
<dbReference type="GO" id="GO:0043758">
    <property type="term" value="F:acetate-CoA ligase (ADP-forming) activity"/>
    <property type="evidence" value="ECO:0007669"/>
    <property type="project" value="UniProtKB-EC"/>
</dbReference>
<dbReference type="Proteomes" id="UP000185779">
    <property type="component" value="Unassembled WGS sequence"/>
</dbReference>
<keyword evidence="9" id="KW-1185">Reference proteome</keyword>
<accession>A0A1F2P539</accession>
<dbReference type="GO" id="GO:0046872">
    <property type="term" value="F:metal ion binding"/>
    <property type="evidence" value="ECO:0007669"/>
    <property type="project" value="InterPro"/>
</dbReference>
<dbReference type="SUPFAM" id="SSF56059">
    <property type="entry name" value="Glutathione synthetase ATP-binding domain-like"/>
    <property type="match status" value="1"/>
</dbReference>
<dbReference type="InterPro" id="IPR051538">
    <property type="entry name" value="Acyl-CoA_Synth/Transferase"/>
</dbReference>
<dbReference type="EMBL" id="LYOR01000006">
    <property type="protein sequence ID" value="OFV65816.1"/>
    <property type="molecule type" value="Genomic_DNA"/>
</dbReference>
<dbReference type="PANTHER" id="PTHR43334">
    <property type="entry name" value="ACETATE--COA LIGASE [ADP-FORMING]"/>
    <property type="match status" value="1"/>
</dbReference>
<sequence>MVLIQMRLREVDRLLEEASSSNRRVLTEYESKKIFKEIGIPVTREILAETIEEAISAGDKIGYPLVLKISSPHVSHKSDFGGVYLGIRDEEELKAACENLRRQADRQGIEYSFLVQEMAKPGQELLVGSKRDPTFGPVLIFGLGGIFTEILDDISIRLSPVDRQEASAMLREIRGRRLLDGYRGLPPVDLDAVVDVILRVSDLMESYDSITELDINPLFGYEDGVLAVDGLIVL</sequence>
<evidence type="ECO:0000256" key="2">
    <source>
        <dbReference type="ARBA" id="ARBA00012957"/>
    </source>
</evidence>
<dbReference type="EC" id="6.2.1.13" evidence="2"/>
<dbReference type="GO" id="GO:0005524">
    <property type="term" value="F:ATP binding"/>
    <property type="evidence" value="ECO:0007669"/>
    <property type="project" value="UniProtKB-UniRule"/>
</dbReference>
<reference evidence="8" key="1">
    <citation type="submission" date="2016-05" db="EMBL/GenBank/DDBJ databases">
        <title>Microbial consortia oxidize butane by reversing methanogenesis.</title>
        <authorList>
            <person name="Laso-Perez R."/>
            <person name="Richter M."/>
            <person name="Wegener G."/>
            <person name="Musat F."/>
        </authorList>
    </citation>
    <scope>NUCLEOTIDE SEQUENCE [LARGE SCALE GENOMIC DNA]</scope>
    <source>
        <strain evidence="8">BOX1</strain>
    </source>
</reference>
<name>A0A1F2P539_9EURY</name>
<keyword evidence="4 6" id="KW-0547">Nucleotide-binding</keyword>
<evidence type="ECO:0000256" key="4">
    <source>
        <dbReference type="ARBA" id="ARBA00022741"/>
    </source>
</evidence>
<feature type="domain" description="ATP-grasp" evidence="7">
    <location>
        <begin position="32"/>
        <end position="68"/>
    </location>
</feature>
<comment type="caution">
    <text evidence="8">The sequence shown here is derived from an EMBL/GenBank/DDBJ whole genome shotgun (WGS) entry which is preliminary data.</text>
</comment>
<dbReference type="AlphaFoldDB" id="A0A1F2P539"/>